<evidence type="ECO:0000313" key="4">
    <source>
        <dbReference type="Proteomes" id="UP000230423"/>
    </source>
</evidence>
<dbReference type="AlphaFoldDB" id="A0A2G9TRS7"/>
<dbReference type="GO" id="GO:0031210">
    <property type="term" value="F:phosphatidylcholine binding"/>
    <property type="evidence" value="ECO:0007669"/>
    <property type="project" value="TreeGrafter"/>
</dbReference>
<dbReference type="GO" id="GO:0005509">
    <property type="term" value="F:calcium ion binding"/>
    <property type="evidence" value="ECO:0007669"/>
    <property type="project" value="TreeGrafter"/>
</dbReference>
<feature type="compositionally biased region" description="Basic and acidic residues" evidence="1">
    <location>
        <begin position="42"/>
        <end position="65"/>
    </location>
</feature>
<dbReference type="Proteomes" id="UP000230423">
    <property type="component" value="Unassembled WGS sequence"/>
</dbReference>
<organism evidence="3 4">
    <name type="scientific">Teladorsagia circumcincta</name>
    <name type="common">Brown stomach worm</name>
    <name type="synonym">Ostertagia circumcincta</name>
    <dbReference type="NCBI Taxonomy" id="45464"/>
    <lineage>
        <taxon>Eukaryota</taxon>
        <taxon>Metazoa</taxon>
        <taxon>Ecdysozoa</taxon>
        <taxon>Nematoda</taxon>
        <taxon>Chromadorea</taxon>
        <taxon>Rhabditida</taxon>
        <taxon>Rhabditina</taxon>
        <taxon>Rhabditomorpha</taxon>
        <taxon>Strongyloidea</taxon>
        <taxon>Trichostrongylidae</taxon>
        <taxon>Teladorsagia</taxon>
    </lineage>
</organism>
<evidence type="ECO:0000256" key="1">
    <source>
        <dbReference type="SAM" id="MobiDB-lite"/>
    </source>
</evidence>
<feature type="region of interest" description="Disordered" evidence="1">
    <location>
        <begin position="42"/>
        <end position="70"/>
    </location>
</feature>
<sequence length="253" mass="28679">MIFPARYELNHLDWALTKGKRSRDKNGMLNDDRLMEYANASHIERADRSHEKEKDNRNYEKEMGKSGKMNGDSVAVEAAKTVNPSPGILDPEIKLNVEDITMLRSDSVNSINTSSGRSSRLGRVFHTRHAKSSKNRGNQPRGEVEMSIRYADAIRKLVVQVLGARNLLPWEKEGQCNPYATVKLISVEHNKELAKRKTGVVKNSLNPVFDNHFEFDMDAQDSHNYKLQILIKDDTNYGAFSSKPVLGQVGFYN</sequence>
<dbReference type="SUPFAM" id="SSF49562">
    <property type="entry name" value="C2 domain (Calcium/lipid-binding domain, CaLB)"/>
    <property type="match status" value="1"/>
</dbReference>
<dbReference type="PANTHER" id="PTHR45761:SF1">
    <property type="entry name" value="EXTENDED SYNAPTOTAGMIN-LIKE PROTEIN 2, ISOFORM C"/>
    <property type="match status" value="1"/>
</dbReference>
<dbReference type="SMART" id="SM00239">
    <property type="entry name" value="C2"/>
    <property type="match status" value="1"/>
</dbReference>
<dbReference type="Gene3D" id="2.60.40.150">
    <property type="entry name" value="C2 domain"/>
    <property type="match status" value="1"/>
</dbReference>
<dbReference type="InterPro" id="IPR051634">
    <property type="entry name" value="Extended_Synaptotagmin"/>
</dbReference>
<dbReference type="InterPro" id="IPR035892">
    <property type="entry name" value="C2_domain_sf"/>
</dbReference>
<dbReference type="Pfam" id="PF00168">
    <property type="entry name" value="C2"/>
    <property type="match status" value="1"/>
</dbReference>
<name>A0A2G9TRS7_TELCI</name>
<evidence type="ECO:0000313" key="3">
    <source>
        <dbReference type="EMBL" id="PIO60172.1"/>
    </source>
</evidence>
<dbReference type="PANTHER" id="PTHR45761">
    <property type="entry name" value="EXTENDED SYNAPTOTAGMIN-LIKE PROTEIN 2, ISOFORM C"/>
    <property type="match status" value="1"/>
</dbReference>
<evidence type="ECO:0000259" key="2">
    <source>
        <dbReference type="PROSITE" id="PS50004"/>
    </source>
</evidence>
<reference evidence="3 4" key="1">
    <citation type="submission" date="2015-09" db="EMBL/GenBank/DDBJ databases">
        <title>Draft genome of the parasitic nematode Teladorsagia circumcincta isolate WARC Sus (inbred).</title>
        <authorList>
            <person name="Mitreva M."/>
        </authorList>
    </citation>
    <scope>NUCLEOTIDE SEQUENCE [LARGE SCALE GENOMIC DNA]</scope>
    <source>
        <strain evidence="3 4">S</strain>
    </source>
</reference>
<gene>
    <name evidence="3" type="ORF">TELCIR_18337</name>
</gene>
<dbReference type="InterPro" id="IPR000008">
    <property type="entry name" value="C2_dom"/>
</dbReference>
<dbReference type="OrthoDB" id="5824281at2759"/>
<protein>
    <submittedName>
        <fullName evidence="3">C2 domain protein</fullName>
    </submittedName>
</protein>
<keyword evidence="4" id="KW-1185">Reference proteome</keyword>
<dbReference type="EMBL" id="KZ355999">
    <property type="protein sequence ID" value="PIO60172.1"/>
    <property type="molecule type" value="Genomic_DNA"/>
</dbReference>
<dbReference type="GO" id="GO:0008429">
    <property type="term" value="F:phosphatidylethanolamine binding"/>
    <property type="evidence" value="ECO:0007669"/>
    <property type="project" value="TreeGrafter"/>
</dbReference>
<accession>A0A2G9TRS7</accession>
<dbReference type="PROSITE" id="PS50004">
    <property type="entry name" value="C2"/>
    <property type="match status" value="1"/>
</dbReference>
<dbReference type="GO" id="GO:0005789">
    <property type="term" value="C:endoplasmic reticulum membrane"/>
    <property type="evidence" value="ECO:0007669"/>
    <property type="project" value="TreeGrafter"/>
</dbReference>
<feature type="domain" description="C2" evidence="2">
    <location>
        <begin position="140"/>
        <end position="253"/>
    </location>
</feature>
<dbReference type="GO" id="GO:0005544">
    <property type="term" value="F:calcium-dependent phospholipid binding"/>
    <property type="evidence" value="ECO:0007669"/>
    <property type="project" value="TreeGrafter"/>
</dbReference>
<proteinExistence type="predicted"/>
<dbReference type="GO" id="GO:0035091">
    <property type="term" value="F:phosphatidylinositol binding"/>
    <property type="evidence" value="ECO:0007669"/>
    <property type="project" value="TreeGrafter"/>
</dbReference>